<evidence type="ECO:0000313" key="11">
    <source>
        <dbReference type="Proteomes" id="UP000001593"/>
    </source>
</evidence>
<dbReference type="InterPro" id="IPR000884">
    <property type="entry name" value="TSP1_rpt"/>
</dbReference>
<dbReference type="Gene3D" id="2.20.100.10">
    <property type="entry name" value="Thrombospondin type-1 (TSP1) repeat"/>
    <property type="match status" value="2"/>
</dbReference>
<evidence type="ECO:0000256" key="7">
    <source>
        <dbReference type="ARBA" id="ARBA00022989"/>
    </source>
</evidence>
<organism evidence="10 11">
    <name type="scientific">Nematostella vectensis</name>
    <name type="common">Starlet sea anemone</name>
    <dbReference type="NCBI Taxonomy" id="45351"/>
    <lineage>
        <taxon>Eukaryota</taxon>
        <taxon>Metazoa</taxon>
        <taxon>Cnidaria</taxon>
        <taxon>Anthozoa</taxon>
        <taxon>Hexacorallia</taxon>
        <taxon>Actiniaria</taxon>
        <taxon>Edwardsiidae</taxon>
        <taxon>Nematostella</taxon>
    </lineage>
</organism>
<dbReference type="eggNOG" id="KOG3611">
    <property type="taxonomic scope" value="Eukaryota"/>
</dbReference>
<keyword evidence="3" id="KW-0964">Secreted</keyword>
<name>A7RHC2_NEMVE</name>
<dbReference type="FunFam" id="2.20.100.10:FF:000001">
    <property type="entry name" value="semaphorin-5A isoform X1"/>
    <property type="match status" value="1"/>
</dbReference>
<dbReference type="PhylomeDB" id="A7RHC2"/>
<evidence type="ECO:0000256" key="1">
    <source>
        <dbReference type="ARBA" id="ARBA00004167"/>
    </source>
</evidence>
<dbReference type="GO" id="GO:0016020">
    <property type="term" value="C:membrane"/>
    <property type="evidence" value="ECO:0007669"/>
    <property type="project" value="UniProtKB-SubCell"/>
</dbReference>
<evidence type="ECO:0000256" key="9">
    <source>
        <dbReference type="ARBA" id="ARBA00023157"/>
    </source>
</evidence>
<evidence type="ECO:0000313" key="10">
    <source>
        <dbReference type="EMBL" id="EDO49202.1"/>
    </source>
</evidence>
<dbReference type="OMA" id="WGNYTEC"/>
<dbReference type="STRING" id="45351.A7RHC2"/>
<dbReference type="PANTHER" id="PTHR22906:SF43">
    <property type="entry name" value="PROPERDIN"/>
    <property type="match status" value="1"/>
</dbReference>
<reference evidence="10 11" key="1">
    <citation type="journal article" date="2007" name="Science">
        <title>Sea anemone genome reveals ancestral eumetazoan gene repertoire and genomic organization.</title>
        <authorList>
            <person name="Putnam N.H."/>
            <person name="Srivastava M."/>
            <person name="Hellsten U."/>
            <person name="Dirks B."/>
            <person name="Chapman J."/>
            <person name="Salamov A."/>
            <person name="Terry A."/>
            <person name="Shapiro H."/>
            <person name="Lindquist E."/>
            <person name="Kapitonov V.V."/>
            <person name="Jurka J."/>
            <person name="Genikhovich G."/>
            <person name="Grigoriev I.V."/>
            <person name="Lucas S.M."/>
            <person name="Steele R.E."/>
            <person name="Finnerty J.R."/>
            <person name="Technau U."/>
            <person name="Martindale M.Q."/>
            <person name="Rokhsar D.S."/>
        </authorList>
    </citation>
    <scope>NUCLEOTIDE SEQUENCE [LARGE SCALE GENOMIC DNA]</scope>
    <source>
        <strain evidence="11">CH2 X CH6</strain>
    </source>
</reference>
<keyword evidence="11" id="KW-1185">Reference proteome</keyword>
<evidence type="ECO:0000256" key="8">
    <source>
        <dbReference type="ARBA" id="ARBA00023136"/>
    </source>
</evidence>
<dbReference type="InterPro" id="IPR036383">
    <property type="entry name" value="TSP1_rpt_sf"/>
</dbReference>
<dbReference type="Pfam" id="PF00090">
    <property type="entry name" value="TSP_1"/>
    <property type="match status" value="2"/>
</dbReference>
<dbReference type="Proteomes" id="UP000001593">
    <property type="component" value="Unassembled WGS sequence"/>
</dbReference>
<evidence type="ECO:0000256" key="4">
    <source>
        <dbReference type="ARBA" id="ARBA00022692"/>
    </source>
</evidence>
<proteinExistence type="predicted"/>
<evidence type="ECO:0000256" key="6">
    <source>
        <dbReference type="ARBA" id="ARBA00022737"/>
    </source>
</evidence>
<dbReference type="PRINTS" id="PR01705">
    <property type="entry name" value="TSP1REPEAT"/>
</dbReference>
<dbReference type="FunFam" id="2.20.100.10:FF:000007">
    <property type="entry name" value="Thrombospondin 1"/>
    <property type="match status" value="1"/>
</dbReference>
<evidence type="ECO:0000256" key="2">
    <source>
        <dbReference type="ARBA" id="ARBA00004613"/>
    </source>
</evidence>
<keyword evidence="6" id="KW-0677">Repeat</keyword>
<dbReference type="AlphaFoldDB" id="A7RHC2"/>
<protein>
    <submittedName>
        <fullName evidence="10">Uncharacterized protein</fullName>
    </submittedName>
</protein>
<dbReference type="HOGENOM" id="CLU_047129_1_0_1"/>
<comment type="subcellular location">
    <subcellularLocation>
        <location evidence="1">Membrane</location>
        <topology evidence="1">Single-pass membrane protein</topology>
    </subcellularLocation>
    <subcellularLocation>
        <location evidence="2">Secreted</location>
    </subcellularLocation>
</comment>
<dbReference type="SMART" id="SM00209">
    <property type="entry name" value="TSP1"/>
    <property type="match status" value="2"/>
</dbReference>
<keyword evidence="9" id="KW-1015">Disulfide bond</keyword>
<dbReference type="InterPro" id="IPR052065">
    <property type="entry name" value="Compl_asym_regulator"/>
</dbReference>
<feature type="non-terminal residue" evidence="10">
    <location>
        <position position="114"/>
    </location>
</feature>
<dbReference type="EMBL" id="DS469510">
    <property type="protein sequence ID" value="EDO49202.1"/>
    <property type="molecule type" value="Genomic_DNA"/>
</dbReference>
<keyword evidence="8" id="KW-0472">Membrane</keyword>
<dbReference type="InParanoid" id="A7RHC2"/>
<keyword evidence="4" id="KW-0812">Transmembrane</keyword>
<keyword evidence="5" id="KW-0732">Signal</keyword>
<feature type="non-terminal residue" evidence="10">
    <location>
        <position position="1"/>
    </location>
</feature>
<dbReference type="PROSITE" id="PS50092">
    <property type="entry name" value="TSP1"/>
    <property type="match status" value="2"/>
</dbReference>
<dbReference type="PANTHER" id="PTHR22906">
    <property type="entry name" value="PROPERDIN"/>
    <property type="match status" value="1"/>
</dbReference>
<evidence type="ECO:0000256" key="3">
    <source>
        <dbReference type="ARBA" id="ARBA00022525"/>
    </source>
</evidence>
<evidence type="ECO:0000256" key="5">
    <source>
        <dbReference type="ARBA" id="ARBA00022729"/>
    </source>
</evidence>
<dbReference type="SUPFAM" id="SSF82895">
    <property type="entry name" value="TSP-1 type 1 repeat"/>
    <property type="match status" value="2"/>
</dbReference>
<accession>A7RHC2</accession>
<sequence length="114" mass="12007">NGGYTPWTEWTECSATCGGGIQQRTRACSNPAPKNNGTSCESLGPSFETQACNSKPCPVDGGFSEWGNYTECSVTCGGGTQMRLRTCTNPQPANGGRPCLGETTETKDCNLQPC</sequence>
<gene>
    <name evidence="10" type="ORF">NEMVEDRAFT_v1g39467</name>
</gene>
<keyword evidence="7" id="KW-1133">Transmembrane helix</keyword>